<proteinExistence type="predicted"/>
<dbReference type="Pfam" id="PF09339">
    <property type="entry name" value="HTH_IclR"/>
    <property type="match status" value="1"/>
</dbReference>
<dbReference type="SUPFAM" id="SSF46785">
    <property type="entry name" value="Winged helix' DNA-binding domain"/>
    <property type="match status" value="1"/>
</dbReference>
<feature type="domain" description="HTH iclR-type" evidence="2">
    <location>
        <begin position="41"/>
        <end position="82"/>
    </location>
</feature>
<dbReference type="CDD" id="cd00090">
    <property type="entry name" value="HTH_ARSR"/>
    <property type="match status" value="1"/>
</dbReference>
<feature type="compositionally biased region" description="Polar residues" evidence="1">
    <location>
        <begin position="120"/>
        <end position="136"/>
    </location>
</feature>
<dbReference type="GO" id="GO:0003677">
    <property type="term" value="F:DNA binding"/>
    <property type="evidence" value="ECO:0007669"/>
    <property type="project" value="InterPro"/>
</dbReference>
<protein>
    <recommendedName>
        <fullName evidence="2">HTH iclR-type domain-containing protein</fullName>
    </recommendedName>
</protein>
<dbReference type="InterPro" id="IPR011991">
    <property type="entry name" value="ArsR-like_HTH"/>
</dbReference>
<dbReference type="InterPro" id="IPR005471">
    <property type="entry name" value="Tscrpt_reg_IclR_N"/>
</dbReference>
<accession>A0AAV3T957</accession>
<name>A0AAV3T957_9EURY</name>
<evidence type="ECO:0000256" key="1">
    <source>
        <dbReference type="SAM" id="MobiDB-lite"/>
    </source>
</evidence>
<evidence type="ECO:0000313" key="3">
    <source>
        <dbReference type="EMBL" id="GAA0668691.1"/>
    </source>
</evidence>
<evidence type="ECO:0000313" key="4">
    <source>
        <dbReference type="Proteomes" id="UP001500420"/>
    </source>
</evidence>
<dbReference type="InterPro" id="IPR036388">
    <property type="entry name" value="WH-like_DNA-bd_sf"/>
</dbReference>
<dbReference type="AlphaFoldDB" id="A0AAV3T957"/>
<evidence type="ECO:0000259" key="2">
    <source>
        <dbReference type="Pfam" id="PF09339"/>
    </source>
</evidence>
<dbReference type="EMBL" id="BAAADV010000001">
    <property type="protein sequence ID" value="GAA0668691.1"/>
    <property type="molecule type" value="Genomic_DNA"/>
</dbReference>
<dbReference type="RefSeq" id="WP_343773129.1">
    <property type="nucleotide sequence ID" value="NZ_BAAADV010000001.1"/>
</dbReference>
<dbReference type="Proteomes" id="UP001500420">
    <property type="component" value="Unassembled WGS sequence"/>
</dbReference>
<organism evidence="3 4">
    <name type="scientific">Natronoarchaeum mannanilyticum</name>
    <dbReference type="NCBI Taxonomy" id="926360"/>
    <lineage>
        <taxon>Archaea</taxon>
        <taxon>Methanobacteriati</taxon>
        <taxon>Methanobacteriota</taxon>
        <taxon>Stenosarchaea group</taxon>
        <taxon>Halobacteria</taxon>
        <taxon>Halobacteriales</taxon>
        <taxon>Natronoarchaeaceae</taxon>
    </lineage>
</organism>
<keyword evidence="4" id="KW-1185">Reference proteome</keyword>
<comment type="caution">
    <text evidence="3">The sequence shown here is derived from an EMBL/GenBank/DDBJ whole genome shotgun (WGS) entry which is preliminary data.</text>
</comment>
<reference evidence="3 4" key="1">
    <citation type="journal article" date="2019" name="Int. J. Syst. Evol. Microbiol.">
        <title>The Global Catalogue of Microorganisms (GCM) 10K type strain sequencing project: providing services to taxonomists for standard genome sequencing and annotation.</title>
        <authorList>
            <consortium name="The Broad Institute Genomics Platform"/>
            <consortium name="The Broad Institute Genome Sequencing Center for Infectious Disease"/>
            <person name="Wu L."/>
            <person name="Ma J."/>
        </authorList>
    </citation>
    <scope>NUCLEOTIDE SEQUENCE [LARGE SCALE GENOMIC DNA]</scope>
    <source>
        <strain evidence="3 4">JCM 16328</strain>
    </source>
</reference>
<dbReference type="Gene3D" id="1.10.10.10">
    <property type="entry name" value="Winged helix-like DNA-binding domain superfamily/Winged helix DNA-binding domain"/>
    <property type="match status" value="1"/>
</dbReference>
<dbReference type="InterPro" id="IPR036390">
    <property type="entry name" value="WH_DNA-bd_sf"/>
</dbReference>
<feature type="region of interest" description="Disordered" evidence="1">
    <location>
        <begin position="1"/>
        <end position="22"/>
    </location>
</feature>
<feature type="compositionally biased region" description="Polar residues" evidence="1">
    <location>
        <begin position="13"/>
        <end position="22"/>
    </location>
</feature>
<gene>
    <name evidence="3" type="ORF">GCM10009020_13160</name>
</gene>
<feature type="region of interest" description="Disordered" evidence="1">
    <location>
        <begin position="108"/>
        <end position="136"/>
    </location>
</feature>
<sequence length="136" mass="14702">MAENDCAPRSGRASENVSSGTERTIDVDELLAVLAEEYTEEILAALGEESAPAREIAESAGTSRPTVYRRLNRLVEVGAVETTMVPSPGGQRRKEFRLVLDEIEFPVVSAEDADEDESRQSGGENATPQKLAHATQ</sequence>
<dbReference type="GO" id="GO:0006355">
    <property type="term" value="P:regulation of DNA-templated transcription"/>
    <property type="evidence" value="ECO:0007669"/>
    <property type="project" value="InterPro"/>
</dbReference>